<dbReference type="RefSeq" id="WP_211682112.1">
    <property type="nucleotide sequence ID" value="NZ_JAGRQH010000005.1"/>
</dbReference>
<dbReference type="EMBL" id="JAGRQH010000005">
    <property type="protein sequence ID" value="MBR0560051.1"/>
    <property type="molecule type" value="Genomic_DNA"/>
</dbReference>
<proteinExistence type="predicted"/>
<name>A0ABS5E822_9PROT</name>
<keyword evidence="2" id="KW-1185">Reference proteome</keyword>
<comment type="caution">
    <text evidence="1">The sequence shown here is derived from an EMBL/GenBank/DDBJ whole genome shotgun (WGS) entry which is preliminary data.</text>
</comment>
<sequence length="105" mass="10518">MAVISKALQPGVILTSTAQPVFTAGVGTSIVSGGVLANQTSAAVTFTLQVQRSGGQAIDLVPQRVVQANGTDLLPEIRGLVLNAGDAILASGNSLALILNGYAMS</sequence>
<dbReference type="Proteomes" id="UP000677812">
    <property type="component" value="Unassembled WGS sequence"/>
</dbReference>
<evidence type="ECO:0000313" key="2">
    <source>
        <dbReference type="Proteomes" id="UP000677812"/>
    </source>
</evidence>
<evidence type="ECO:0008006" key="3">
    <source>
        <dbReference type="Google" id="ProtNLM"/>
    </source>
</evidence>
<gene>
    <name evidence="1" type="ORF">KB213_08295</name>
</gene>
<accession>A0ABS5E822</accession>
<protein>
    <recommendedName>
        <fullName evidence="3">DUF2190 family protein</fullName>
    </recommendedName>
</protein>
<organism evidence="1 2">
    <name type="scientific">Neokomagataea anthophila</name>
    <dbReference type="NCBI Taxonomy" id="2826925"/>
    <lineage>
        <taxon>Bacteria</taxon>
        <taxon>Pseudomonadati</taxon>
        <taxon>Pseudomonadota</taxon>
        <taxon>Alphaproteobacteria</taxon>
        <taxon>Acetobacterales</taxon>
        <taxon>Acetobacteraceae</taxon>
        <taxon>Neokomagataea</taxon>
    </lineage>
</organism>
<reference evidence="1 2" key="1">
    <citation type="submission" date="2021-04" db="EMBL/GenBank/DDBJ databases">
        <title>The complete genome sequence of Neokomagataea sp. TBRC 2177.</title>
        <authorList>
            <person name="Charoenyingcharoen P."/>
            <person name="Yukphan P."/>
        </authorList>
    </citation>
    <scope>NUCLEOTIDE SEQUENCE [LARGE SCALE GENOMIC DNA]</scope>
    <source>
        <strain evidence="1 2">TBRC 2177</strain>
    </source>
</reference>
<evidence type="ECO:0000313" key="1">
    <source>
        <dbReference type="EMBL" id="MBR0560051.1"/>
    </source>
</evidence>